<dbReference type="InterPro" id="IPR045028">
    <property type="entry name" value="DinG/Rad3-like"/>
</dbReference>
<gene>
    <name evidence="9" type="ORF">FJY75_08445</name>
</gene>
<dbReference type="InterPro" id="IPR014001">
    <property type="entry name" value="Helicase_ATP-bd"/>
</dbReference>
<evidence type="ECO:0000256" key="5">
    <source>
        <dbReference type="ARBA" id="ARBA00044969"/>
    </source>
</evidence>
<dbReference type="GO" id="GO:0043139">
    <property type="term" value="F:5'-3' DNA helicase activity"/>
    <property type="evidence" value="ECO:0007669"/>
    <property type="project" value="UniProtKB-EC"/>
</dbReference>
<comment type="cofactor">
    <cofactor evidence="1">
        <name>[4Fe-4S] cluster</name>
        <dbReference type="ChEBI" id="CHEBI:49883"/>
    </cofactor>
</comment>
<comment type="catalytic activity">
    <reaction evidence="6">
        <text>ATP + H2O = ADP + phosphate + H(+)</text>
        <dbReference type="Rhea" id="RHEA:13065"/>
        <dbReference type="ChEBI" id="CHEBI:15377"/>
        <dbReference type="ChEBI" id="CHEBI:15378"/>
        <dbReference type="ChEBI" id="CHEBI:30616"/>
        <dbReference type="ChEBI" id="CHEBI:43474"/>
        <dbReference type="ChEBI" id="CHEBI:456216"/>
        <dbReference type="EC" id="5.6.2.3"/>
    </reaction>
</comment>
<reference evidence="9" key="1">
    <citation type="submission" date="2019-03" db="EMBL/GenBank/DDBJ databases">
        <title>Lake Tanganyika Metagenome-Assembled Genomes (MAGs).</title>
        <authorList>
            <person name="Tran P."/>
        </authorList>
    </citation>
    <scope>NUCLEOTIDE SEQUENCE</scope>
    <source>
        <strain evidence="9">M_DeepCast_400m_m2_100</strain>
    </source>
</reference>
<sequence>MNRSHRRLEEILSVGGLIAKVVPGYDARPQQLELGRAVLDCLAGERVLVAEAPTGVGKTLAYLVPAALHARETREPVVISSYTRALQDQILDQEAPRLRRLIHPDLGVVTLKGRGNYLCRRRWELFLAEEGSGPDGRWAVDLLEAWVFSTKTGDFAEAPDLGPRAAWVQRRIGGEARFCRSRGCRPESGCFHKAARRAAREADLVVVNHSLLLADAAGNGILPEHRALIVDEAHLLPDAALDQLTVRVSERSLTERVRLMGGAGEPGASDRLRRAARLLPSRVAGSQLGARAREIEELSAPAMAAVRAFGEALRGHPEFPAPGGRRRYGAGAPLGDFPPPAYDALLAAVDPLREAARDLLRELTAETQPADPAGEIADLLEASGGWIEELDEEMDALSALLAGDARNRVHYLELGGREGATLSVVPLETGPPIRELLLERHGAVVFTSATLAVKEDFTHFAGQVGLEPGEPA</sequence>
<dbReference type="SUPFAM" id="SSF52540">
    <property type="entry name" value="P-loop containing nucleoside triphosphate hydrolases"/>
    <property type="match status" value="1"/>
</dbReference>
<dbReference type="InterPro" id="IPR014013">
    <property type="entry name" value="Helic_SF1/SF2_ATP-bd_DinG/Rad3"/>
</dbReference>
<evidence type="ECO:0000256" key="4">
    <source>
        <dbReference type="ARBA" id="ARBA00022840"/>
    </source>
</evidence>
<evidence type="ECO:0000256" key="2">
    <source>
        <dbReference type="ARBA" id="ARBA00022741"/>
    </source>
</evidence>
<evidence type="ECO:0000313" key="10">
    <source>
        <dbReference type="Proteomes" id="UP000748308"/>
    </source>
</evidence>
<keyword evidence="9" id="KW-0347">Helicase</keyword>
<dbReference type="Gene3D" id="3.40.50.300">
    <property type="entry name" value="P-loop containing nucleotide triphosphate hydrolases"/>
    <property type="match status" value="1"/>
</dbReference>
<evidence type="ECO:0000256" key="3">
    <source>
        <dbReference type="ARBA" id="ARBA00022801"/>
    </source>
</evidence>
<dbReference type="InterPro" id="IPR027417">
    <property type="entry name" value="P-loop_NTPase"/>
</dbReference>
<dbReference type="InterPro" id="IPR011545">
    <property type="entry name" value="DEAD/DEAH_box_helicase_dom"/>
</dbReference>
<feature type="domain" description="Helicase ATP-binding" evidence="7">
    <location>
        <begin position="39"/>
        <end position="283"/>
    </location>
</feature>
<evidence type="ECO:0000256" key="6">
    <source>
        <dbReference type="ARBA" id="ARBA00048954"/>
    </source>
</evidence>
<protein>
    <recommendedName>
        <fullName evidence="5">DNA 5'-3' helicase</fullName>
        <ecNumber evidence="5">5.6.2.3</ecNumber>
    </recommendedName>
</protein>
<dbReference type="PROSITE" id="PS51193">
    <property type="entry name" value="HELICASE_ATP_BIND_2"/>
    <property type="match status" value="1"/>
</dbReference>
<keyword evidence="3" id="KW-0378">Hydrolase</keyword>
<dbReference type="Pfam" id="PF00270">
    <property type="entry name" value="DEAD"/>
    <property type="match status" value="1"/>
</dbReference>
<dbReference type="GO" id="GO:0003676">
    <property type="term" value="F:nucleic acid binding"/>
    <property type="evidence" value="ECO:0007669"/>
    <property type="project" value="InterPro"/>
</dbReference>
<dbReference type="PANTHER" id="PTHR11472:SF34">
    <property type="entry name" value="REGULATOR OF TELOMERE ELONGATION HELICASE 1"/>
    <property type="match status" value="1"/>
</dbReference>
<dbReference type="GO" id="GO:0005524">
    <property type="term" value="F:ATP binding"/>
    <property type="evidence" value="ECO:0007669"/>
    <property type="project" value="UniProtKB-KW"/>
</dbReference>
<evidence type="ECO:0000313" key="9">
    <source>
        <dbReference type="EMBL" id="MBM3317870.1"/>
    </source>
</evidence>
<dbReference type="PROSITE" id="PS51192">
    <property type="entry name" value="HELICASE_ATP_BIND_1"/>
    <property type="match status" value="1"/>
</dbReference>
<feature type="non-terminal residue" evidence="9">
    <location>
        <position position="472"/>
    </location>
</feature>
<evidence type="ECO:0000259" key="7">
    <source>
        <dbReference type="PROSITE" id="PS51192"/>
    </source>
</evidence>
<keyword evidence="4" id="KW-0067">ATP-binding</keyword>
<feature type="domain" description="Helicase ATP-binding" evidence="8">
    <location>
        <begin position="17"/>
        <end position="302"/>
    </location>
</feature>
<dbReference type="EC" id="5.6.2.3" evidence="5"/>
<comment type="caution">
    <text evidence="9">The sequence shown here is derived from an EMBL/GenBank/DDBJ whole genome shotgun (WGS) entry which is preliminary data.</text>
</comment>
<organism evidence="9 10">
    <name type="scientific">Eiseniibacteriota bacterium</name>
    <dbReference type="NCBI Taxonomy" id="2212470"/>
    <lineage>
        <taxon>Bacteria</taxon>
        <taxon>Candidatus Eiseniibacteriota</taxon>
    </lineage>
</organism>
<name>A0A937X987_UNCEI</name>
<dbReference type="SMART" id="SM00487">
    <property type="entry name" value="DEXDc"/>
    <property type="match status" value="1"/>
</dbReference>
<proteinExistence type="predicted"/>
<keyword evidence="2" id="KW-0547">Nucleotide-binding</keyword>
<dbReference type="Proteomes" id="UP000748308">
    <property type="component" value="Unassembled WGS sequence"/>
</dbReference>
<dbReference type="GO" id="GO:0016787">
    <property type="term" value="F:hydrolase activity"/>
    <property type="evidence" value="ECO:0007669"/>
    <property type="project" value="UniProtKB-KW"/>
</dbReference>
<dbReference type="PANTHER" id="PTHR11472">
    <property type="entry name" value="DNA REPAIR DEAD HELICASE RAD3/XP-D SUBFAMILY MEMBER"/>
    <property type="match status" value="1"/>
</dbReference>
<evidence type="ECO:0000259" key="8">
    <source>
        <dbReference type="PROSITE" id="PS51193"/>
    </source>
</evidence>
<dbReference type="AlphaFoldDB" id="A0A937X987"/>
<evidence type="ECO:0000256" key="1">
    <source>
        <dbReference type="ARBA" id="ARBA00001966"/>
    </source>
</evidence>
<dbReference type="EMBL" id="VGIY01000206">
    <property type="protein sequence ID" value="MBM3317870.1"/>
    <property type="molecule type" value="Genomic_DNA"/>
</dbReference>
<accession>A0A937X987</accession>